<feature type="transmembrane region" description="Helical" evidence="7">
    <location>
        <begin position="140"/>
        <end position="159"/>
    </location>
</feature>
<gene>
    <name evidence="9" type="ORF">K402DRAFT_349569</name>
</gene>
<feature type="transmembrane region" description="Helical" evidence="7">
    <location>
        <begin position="250"/>
        <end position="272"/>
    </location>
</feature>
<evidence type="ECO:0000313" key="9">
    <source>
        <dbReference type="EMBL" id="KAF1989610.1"/>
    </source>
</evidence>
<evidence type="ECO:0000313" key="10">
    <source>
        <dbReference type="Proteomes" id="UP000800041"/>
    </source>
</evidence>
<evidence type="ECO:0000256" key="4">
    <source>
        <dbReference type="ARBA" id="ARBA00023136"/>
    </source>
</evidence>
<feature type="transmembrane region" description="Helical" evidence="7">
    <location>
        <begin position="218"/>
        <end position="238"/>
    </location>
</feature>
<dbReference type="GO" id="GO:0016020">
    <property type="term" value="C:membrane"/>
    <property type="evidence" value="ECO:0007669"/>
    <property type="project" value="UniProtKB-SubCell"/>
</dbReference>
<dbReference type="EMBL" id="ML977144">
    <property type="protein sequence ID" value="KAF1989610.1"/>
    <property type="molecule type" value="Genomic_DNA"/>
</dbReference>
<comment type="similarity">
    <text evidence="5">Belongs to the SAT4 family.</text>
</comment>
<evidence type="ECO:0000256" key="5">
    <source>
        <dbReference type="ARBA" id="ARBA00038359"/>
    </source>
</evidence>
<feature type="region of interest" description="Disordered" evidence="6">
    <location>
        <begin position="461"/>
        <end position="480"/>
    </location>
</feature>
<dbReference type="Pfam" id="PF20684">
    <property type="entry name" value="Fung_rhodopsin"/>
    <property type="match status" value="1"/>
</dbReference>
<keyword evidence="2 7" id="KW-0812">Transmembrane</keyword>
<dbReference type="OrthoDB" id="3903189at2759"/>
<feature type="compositionally biased region" description="Low complexity" evidence="6">
    <location>
        <begin position="468"/>
        <end position="479"/>
    </location>
</feature>
<dbReference type="PANTHER" id="PTHR33048">
    <property type="entry name" value="PTH11-LIKE INTEGRAL MEMBRANE PROTEIN (AFU_ORTHOLOGUE AFUA_5G11245)"/>
    <property type="match status" value="1"/>
</dbReference>
<sequence>MDDDANSFGPKFAHDLQQTSWTFYGVGLFIILLRLFARTRRHGFKGLAFDDYLMVAALACYTTLIVCLNVIVKGGGSNLYTPAEYESFTPEDIQERIKGSKIVVGSEQAMIAVIYTLKACILLMYHRITGGALERTMVKYVSIYISIGFCATEIAFFLSCRPLKGYWAVPPPNPQCATLQHYAIVQACFNISGDLLMIAIPIPMIVKLRLPLKQKLGLGAVFSLGTFVIIAAVLTKYYNLSNVWSPTYMLWYIREASVAVYVANIPMIWPLIRELFPCLRAITELSHGLPTYFKRNSASANQSRPSHSMPGHENFIRLEEVNGRQEQVRSDGKIRRTEIAIDENGRVYQAERWVSPERETGSSDSYDYTHGIIPASATPDSTTTLYHPTRPFPTSLPRFSSSSRTFADEFMDDVDRSPSSGWAPGSIKTETKIEVESMSLADEEQREAMKDSTTSIHNYRRSLRRASRATSRTPSRAGSLAVENDAWETISMRGGNEVTIEGPVTAKKHPFRG</sequence>
<feature type="domain" description="Rhodopsin" evidence="8">
    <location>
        <begin position="33"/>
        <end position="273"/>
    </location>
</feature>
<evidence type="ECO:0000256" key="6">
    <source>
        <dbReference type="SAM" id="MobiDB-lite"/>
    </source>
</evidence>
<name>A0A6G1H9B2_9PEZI</name>
<dbReference type="InterPro" id="IPR049326">
    <property type="entry name" value="Rhodopsin_dom_fungi"/>
</dbReference>
<feature type="transmembrane region" description="Helical" evidence="7">
    <location>
        <begin position="49"/>
        <end position="72"/>
    </location>
</feature>
<keyword evidence="4 7" id="KW-0472">Membrane</keyword>
<dbReference type="PANTHER" id="PTHR33048:SF149">
    <property type="entry name" value="UBID FAMILY DECARBOXYLASE"/>
    <property type="match status" value="1"/>
</dbReference>
<dbReference type="AlphaFoldDB" id="A0A6G1H9B2"/>
<evidence type="ECO:0000256" key="3">
    <source>
        <dbReference type="ARBA" id="ARBA00022989"/>
    </source>
</evidence>
<feature type="transmembrane region" description="Helical" evidence="7">
    <location>
        <begin position="20"/>
        <end position="37"/>
    </location>
</feature>
<organism evidence="9 10">
    <name type="scientific">Aulographum hederae CBS 113979</name>
    <dbReference type="NCBI Taxonomy" id="1176131"/>
    <lineage>
        <taxon>Eukaryota</taxon>
        <taxon>Fungi</taxon>
        <taxon>Dikarya</taxon>
        <taxon>Ascomycota</taxon>
        <taxon>Pezizomycotina</taxon>
        <taxon>Dothideomycetes</taxon>
        <taxon>Pleosporomycetidae</taxon>
        <taxon>Aulographales</taxon>
        <taxon>Aulographaceae</taxon>
    </lineage>
</organism>
<comment type="subcellular location">
    <subcellularLocation>
        <location evidence="1">Membrane</location>
        <topology evidence="1">Multi-pass membrane protein</topology>
    </subcellularLocation>
</comment>
<proteinExistence type="inferred from homology"/>
<keyword evidence="3 7" id="KW-1133">Transmembrane helix</keyword>
<dbReference type="Proteomes" id="UP000800041">
    <property type="component" value="Unassembled WGS sequence"/>
</dbReference>
<protein>
    <recommendedName>
        <fullName evidence="8">Rhodopsin domain-containing protein</fullName>
    </recommendedName>
</protein>
<evidence type="ECO:0000256" key="1">
    <source>
        <dbReference type="ARBA" id="ARBA00004141"/>
    </source>
</evidence>
<dbReference type="InterPro" id="IPR052337">
    <property type="entry name" value="SAT4-like"/>
</dbReference>
<feature type="transmembrane region" description="Helical" evidence="7">
    <location>
        <begin position="179"/>
        <end position="206"/>
    </location>
</feature>
<accession>A0A6G1H9B2</accession>
<evidence type="ECO:0000259" key="8">
    <source>
        <dbReference type="Pfam" id="PF20684"/>
    </source>
</evidence>
<evidence type="ECO:0000256" key="7">
    <source>
        <dbReference type="SAM" id="Phobius"/>
    </source>
</evidence>
<reference evidence="9" key="1">
    <citation type="journal article" date="2020" name="Stud. Mycol.">
        <title>101 Dothideomycetes genomes: a test case for predicting lifestyles and emergence of pathogens.</title>
        <authorList>
            <person name="Haridas S."/>
            <person name="Albert R."/>
            <person name="Binder M."/>
            <person name="Bloem J."/>
            <person name="Labutti K."/>
            <person name="Salamov A."/>
            <person name="Andreopoulos B."/>
            <person name="Baker S."/>
            <person name="Barry K."/>
            <person name="Bills G."/>
            <person name="Bluhm B."/>
            <person name="Cannon C."/>
            <person name="Castanera R."/>
            <person name="Culley D."/>
            <person name="Daum C."/>
            <person name="Ezra D."/>
            <person name="Gonzalez J."/>
            <person name="Henrissat B."/>
            <person name="Kuo A."/>
            <person name="Liang C."/>
            <person name="Lipzen A."/>
            <person name="Lutzoni F."/>
            <person name="Magnuson J."/>
            <person name="Mondo S."/>
            <person name="Nolan M."/>
            <person name="Ohm R."/>
            <person name="Pangilinan J."/>
            <person name="Park H.-J."/>
            <person name="Ramirez L."/>
            <person name="Alfaro M."/>
            <person name="Sun H."/>
            <person name="Tritt A."/>
            <person name="Yoshinaga Y."/>
            <person name="Zwiers L.-H."/>
            <person name="Turgeon B."/>
            <person name="Goodwin S."/>
            <person name="Spatafora J."/>
            <person name="Crous P."/>
            <person name="Grigoriev I."/>
        </authorList>
    </citation>
    <scope>NUCLEOTIDE SEQUENCE</scope>
    <source>
        <strain evidence="9">CBS 113979</strain>
    </source>
</reference>
<feature type="transmembrane region" description="Helical" evidence="7">
    <location>
        <begin position="109"/>
        <end position="128"/>
    </location>
</feature>
<keyword evidence="10" id="KW-1185">Reference proteome</keyword>
<evidence type="ECO:0000256" key="2">
    <source>
        <dbReference type="ARBA" id="ARBA00022692"/>
    </source>
</evidence>